<gene>
    <name evidence="12" type="primary">nuoA</name>
    <name evidence="14" type="ORF">CRV09_01115</name>
</gene>
<keyword evidence="7 12" id="KW-1278">Translocase</keyword>
<dbReference type="Proteomes" id="UP000295937">
    <property type="component" value="Unassembled WGS sequence"/>
</dbReference>
<evidence type="ECO:0000313" key="14">
    <source>
        <dbReference type="EMBL" id="PPI88889.1"/>
    </source>
</evidence>
<keyword evidence="6 12" id="KW-0874">Quinone</keyword>
<reference evidence="14 15" key="1">
    <citation type="journal article" date="2018" name="Genome Biol. Evol.">
        <title>Cladogenesis and Genomic Streamlining in Extracellular Endosymbionts of Tropical Stink Bugs.</title>
        <authorList>
            <person name="Otero-Bravo A."/>
            <person name="Goffredi S."/>
            <person name="Sabree Z.L."/>
        </authorList>
    </citation>
    <scope>NUCLEOTIDE SEQUENCE [LARGE SCALE GENOMIC DNA]</scope>
    <source>
        <strain evidence="14 15">SoEO</strain>
    </source>
</reference>
<dbReference type="GO" id="GO:0050136">
    <property type="term" value="F:NADH dehydrogenase (quinone) (non-electrogenic) activity"/>
    <property type="evidence" value="ECO:0007669"/>
    <property type="project" value="UniProtKB-UniRule"/>
</dbReference>
<comment type="subunit">
    <text evidence="12">NDH-1 is composed of 13 different subunits. Subunits NuoA, H, J, K, L, M, N constitute the membrane sector of the complex.</text>
</comment>
<evidence type="ECO:0000256" key="13">
    <source>
        <dbReference type="RuleBase" id="RU003639"/>
    </source>
</evidence>
<dbReference type="InterPro" id="IPR023043">
    <property type="entry name" value="NAD(P)H_OxRDtase_bac/plastid"/>
</dbReference>
<dbReference type="EMBL" id="PDKR01000001">
    <property type="protein sequence ID" value="PPI88889.1"/>
    <property type="molecule type" value="Genomic_DNA"/>
</dbReference>
<dbReference type="InterPro" id="IPR038430">
    <property type="entry name" value="NDAH_ubi_oxred_su3_sf"/>
</dbReference>
<comment type="catalytic activity">
    <reaction evidence="12 13">
        <text>a quinone + NADH + 5 H(+)(in) = a quinol + NAD(+) + 4 H(+)(out)</text>
        <dbReference type="Rhea" id="RHEA:57888"/>
        <dbReference type="ChEBI" id="CHEBI:15378"/>
        <dbReference type="ChEBI" id="CHEBI:24646"/>
        <dbReference type="ChEBI" id="CHEBI:57540"/>
        <dbReference type="ChEBI" id="CHEBI:57945"/>
        <dbReference type="ChEBI" id="CHEBI:132124"/>
    </reaction>
</comment>
<dbReference type="GO" id="GO:0048038">
    <property type="term" value="F:quinone binding"/>
    <property type="evidence" value="ECO:0007669"/>
    <property type="project" value="UniProtKB-KW"/>
</dbReference>
<keyword evidence="8 12" id="KW-1133">Transmembrane helix</keyword>
<dbReference type="GO" id="GO:0030964">
    <property type="term" value="C:NADH dehydrogenase complex"/>
    <property type="evidence" value="ECO:0007669"/>
    <property type="project" value="TreeGrafter"/>
</dbReference>
<evidence type="ECO:0000256" key="6">
    <source>
        <dbReference type="ARBA" id="ARBA00022719"/>
    </source>
</evidence>
<dbReference type="AlphaFoldDB" id="A0A2P5T2T3"/>
<evidence type="ECO:0000256" key="4">
    <source>
        <dbReference type="ARBA" id="ARBA00022475"/>
    </source>
</evidence>
<dbReference type="OrthoDB" id="9791970at2"/>
<evidence type="ECO:0000256" key="9">
    <source>
        <dbReference type="ARBA" id="ARBA00023027"/>
    </source>
</evidence>
<dbReference type="PANTHER" id="PTHR11058:SF21">
    <property type="entry name" value="NADH-QUINONE OXIDOREDUCTASE SUBUNIT A"/>
    <property type="match status" value="1"/>
</dbReference>
<evidence type="ECO:0000256" key="1">
    <source>
        <dbReference type="ARBA" id="ARBA00004141"/>
    </source>
</evidence>
<keyword evidence="3 12" id="KW-0813">Transport</keyword>
<evidence type="ECO:0000256" key="11">
    <source>
        <dbReference type="ARBA" id="ARBA00023136"/>
    </source>
</evidence>
<keyword evidence="5 12" id="KW-0812">Transmembrane</keyword>
<name>A0A2P5T2T3_9GAMM</name>
<dbReference type="RefSeq" id="WP_136132316.1">
    <property type="nucleotide sequence ID" value="NZ_PDKR01000001.1"/>
</dbReference>
<evidence type="ECO:0000256" key="2">
    <source>
        <dbReference type="ARBA" id="ARBA00008472"/>
    </source>
</evidence>
<dbReference type="GO" id="GO:0008137">
    <property type="term" value="F:NADH dehydrogenase (ubiquinone) activity"/>
    <property type="evidence" value="ECO:0007669"/>
    <property type="project" value="InterPro"/>
</dbReference>
<dbReference type="Gene3D" id="1.20.58.1610">
    <property type="entry name" value="NADH:ubiquinone/plastoquinone oxidoreductase, chain 3"/>
    <property type="match status" value="1"/>
</dbReference>
<dbReference type="GO" id="GO:0005886">
    <property type="term" value="C:plasma membrane"/>
    <property type="evidence" value="ECO:0007669"/>
    <property type="project" value="UniProtKB-SubCell"/>
</dbReference>
<evidence type="ECO:0000256" key="10">
    <source>
        <dbReference type="ARBA" id="ARBA00023075"/>
    </source>
</evidence>
<keyword evidence="4 12" id="KW-1003">Cell membrane</keyword>
<evidence type="ECO:0000256" key="12">
    <source>
        <dbReference type="HAMAP-Rule" id="MF_01394"/>
    </source>
</evidence>
<evidence type="ECO:0000256" key="8">
    <source>
        <dbReference type="ARBA" id="ARBA00022989"/>
    </source>
</evidence>
<evidence type="ECO:0000256" key="7">
    <source>
        <dbReference type="ARBA" id="ARBA00022967"/>
    </source>
</evidence>
<protein>
    <recommendedName>
        <fullName evidence="12">NADH-quinone oxidoreductase subunit A</fullName>
        <ecNumber evidence="12">7.1.1.-</ecNumber>
    </recommendedName>
    <alternativeName>
        <fullName evidence="12">NADH dehydrogenase I subunit A</fullName>
    </alternativeName>
    <alternativeName>
        <fullName evidence="12">NDH-1 subunit A</fullName>
    </alternativeName>
    <alternativeName>
        <fullName evidence="12">NUO1</fullName>
    </alternativeName>
</protein>
<comment type="caution">
    <text evidence="14">The sequence shown here is derived from an EMBL/GenBank/DDBJ whole genome shotgun (WGS) entry which is preliminary data.</text>
</comment>
<feature type="transmembrane region" description="Helical" evidence="12">
    <location>
        <begin position="66"/>
        <end position="89"/>
    </location>
</feature>
<dbReference type="InterPro" id="IPR000440">
    <property type="entry name" value="NADH_UbQ/plastoQ_OxRdtase_su3"/>
</dbReference>
<evidence type="ECO:0000313" key="15">
    <source>
        <dbReference type="Proteomes" id="UP000295937"/>
    </source>
</evidence>
<comment type="similarity">
    <text evidence="2 12 13">Belongs to the complex I subunit 3 family.</text>
</comment>
<accession>A0A2P5T2T3</accession>
<comment type="function">
    <text evidence="12">NDH-1 shuttles electrons from NADH, via FMN and iron-sulfur (Fe-S) centers, to quinones in the respiratory chain. The immediate electron acceptor for the enzyme in this species is believed to be ubiquinone. Couples the redox reaction to proton translocation (for every two electrons transferred, four hydrogen ions are translocated across the cytoplasmic membrane), and thus conserves the redox energy in a proton gradient.</text>
</comment>
<dbReference type="EC" id="7.1.1.-" evidence="12"/>
<sequence>MITNTEITAQYWAFTSFVIIAFCFCFFMLFGGWFLGGKSHGRYKNIPFESGIKSVGNARIRLSIKFYLIAMLFVIFDVEALFLYIWAVSVRENGWIGFTEATFFIITILLSLIYLIRLGVFNWNPKYH</sequence>
<dbReference type="Pfam" id="PF00507">
    <property type="entry name" value="Oxidored_q4"/>
    <property type="match status" value="1"/>
</dbReference>
<dbReference type="PANTHER" id="PTHR11058">
    <property type="entry name" value="NADH-UBIQUINONE OXIDOREDUCTASE CHAIN 3"/>
    <property type="match status" value="1"/>
</dbReference>
<feature type="transmembrane region" description="Helical" evidence="12">
    <location>
        <begin position="12"/>
        <end position="35"/>
    </location>
</feature>
<evidence type="ECO:0000256" key="3">
    <source>
        <dbReference type="ARBA" id="ARBA00022448"/>
    </source>
</evidence>
<keyword evidence="9 12" id="KW-0520">NAD</keyword>
<evidence type="ECO:0000256" key="5">
    <source>
        <dbReference type="ARBA" id="ARBA00022692"/>
    </source>
</evidence>
<organism evidence="14 15">
    <name type="scientific">Candidatus Pantoea edessiphila</name>
    <dbReference type="NCBI Taxonomy" id="2044610"/>
    <lineage>
        <taxon>Bacteria</taxon>
        <taxon>Pseudomonadati</taxon>
        <taxon>Pseudomonadota</taxon>
        <taxon>Gammaproteobacteria</taxon>
        <taxon>Enterobacterales</taxon>
        <taxon>Erwiniaceae</taxon>
        <taxon>Pantoea</taxon>
    </lineage>
</organism>
<keyword evidence="11 12" id="KW-0472">Membrane</keyword>
<proteinExistence type="inferred from homology"/>
<feature type="transmembrane region" description="Helical" evidence="12">
    <location>
        <begin position="95"/>
        <end position="116"/>
    </location>
</feature>
<keyword evidence="10 12" id="KW-0830">Ubiquinone</keyword>
<comment type="subcellular location">
    <subcellularLocation>
        <location evidence="12 13">Cell membrane</location>
        <topology evidence="12 13">Multi-pass membrane protein</topology>
    </subcellularLocation>
    <subcellularLocation>
        <location evidence="1">Membrane</location>
        <topology evidence="1">Multi-pass membrane protein</topology>
    </subcellularLocation>
</comment>
<dbReference type="HAMAP" id="MF_01394">
    <property type="entry name" value="NDH1_NuoA"/>
    <property type="match status" value="1"/>
</dbReference>